<proteinExistence type="predicted"/>
<sequence length="187" mass="21304">MVHATSNTLTLEEFLHLPATKPASEYIDGQIIQKPMPQGKHSLIQGELVPTINIAVKPKRLARAFPELRCTFGDRSIVPDIAVFVWDRIPRDKKGEVANAFSIPPDWTIEILSPDRRQTKVTKNILYCLKYGTQMGWSIDPEEQTVFVYRPKQETEVFDEPDALLPVPSFASELKLTVKELFAWLLE</sequence>
<name>A0A0C1QTF5_9CYAN</name>
<dbReference type="Pfam" id="PF05685">
    <property type="entry name" value="Uma2"/>
    <property type="match status" value="1"/>
</dbReference>
<keyword evidence="2" id="KW-0378">Hydrolase</keyword>
<dbReference type="SUPFAM" id="SSF52980">
    <property type="entry name" value="Restriction endonuclease-like"/>
    <property type="match status" value="1"/>
</dbReference>
<dbReference type="InterPro" id="IPR012296">
    <property type="entry name" value="Nuclease_put_TT1808"/>
</dbReference>
<feature type="domain" description="Putative restriction endonuclease" evidence="1">
    <location>
        <begin position="11"/>
        <end position="178"/>
    </location>
</feature>
<dbReference type="Proteomes" id="UP000029738">
    <property type="component" value="Unassembled WGS sequence"/>
</dbReference>
<keyword evidence="4" id="KW-1185">Reference proteome</keyword>
<protein>
    <submittedName>
        <fullName evidence="2">Uma2 family endonuclease</fullName>
    </submittedName>
</protein>
<dbReference type="EMBL" id="JHEG02000059">
    <property type="protein sequence ID" value="KIE07138.1"/>
    <property type="molecule type" value="Genomic_DNA"/>
</dbReference>
<dbReference type="CDD" id="cd06260">
    <property type="entry name" value="DUF820-like"/>
    <property type="match status" value="1"/>
</dbReference>
<dbReference type="STRING" id="1479485.DA73_0238875"/>
<evidence type="ECO:0000313" key="2">
    <source>
        <dbReference type="EMBL" id="KAF3889440.1"/>
    </source>
</evidence>
<dbReference type="AlphaFoldDB" id="A0A0C1QTF5"/>
<dbReference type="RefSeq" id="WP_038082247.1">
    <property type="nucleotide sequence ID" value="NZ_JHEG04000001.1"/>
</dbReference>
<dbReference type="InterPro" id="IPR011335">
    <property type="entry name" value="Restrct_endonuc-II-like"/>
</dbReference>
<evidence type="ECO:0000259" key="1">
    <source>
        <dbReference type="Pfam" id="PF05685"/>
    </source>
</evidence>
<dbReference type="EMBL" id="JHEG04000001">
    <property type="protein sequence ID" value="KAF3889440.1"/>
    <property type="molecule type" value="Genomic_DNA"/>
</dbReference>
<organism evidence="3">
    <name type="scientific">Tolypothrix bouteillei VB521301</name>
    <dbReference type="NCBI Taxonomy" id="1479485"/>
    <lineage>
        <taxon>Bacteria</taxon>
        <taxon>Bacillati</taxon>
        <taxon>Cyanobacteriota</taxon>
        <taxon>Cyanophyceae</taxon>
        <taxon>Nostocales</taxon>
        <taxon>Tolypothrichaceae</taxon>
        <taxon>Tolypothrix</taxon>
    </lineage>
</organism>
<evidence type="ECO:0000313" key="3">
    <source>
        <dbReference type="EMBL" id="KIE07138.1"/>
    </source>
</evidence>
<comment type="caution">
    <text evidence="3">The sequence shown here is derived from an EMBL/GenBank/DDBJ whole genome shotgun (WGS) entry which is preliminary data.</text>
</comment>
<dbReference type="GO" id="GO:0004519">
    <property type="term" value="F:endonuclease activity"/>
    <property type="evidence" value="ECO:0007669"/>
    <property type="project" value="UniProtKB-KW"/>
</dbReference>
<reference evidence="2" key="2">
    <citation type="submission" date="2019-11" db="EMBL/GenBank/DDBJ databases">
        <title>Improved Assembly of Tolypothrix boutellei genome.</title>
        <authorList>
            <person name="Sarangi A.N."/>
            <person name="Mukherjee M."/>
            <person name="Ghosh S."/>
            <person name="Singh D."/>
            <person name="Das A."/>
            <person name="Kant S."/>
            <person name="Prusty A."/>
            <person name="Tripathy S."/>
        </authorList>
    </citation>
    <scope>NUCLEOTIDE SEQUENCE</scope>
    <source>
        <strain evidence="2">VB521301</strain>
    </source>
</reference>
<keyword evidence="2" id="KW-0540">Nuclease</keyword>
<dbReference type="InterPro" id="IPR008538">
    <property type="entry name" value="Uma2"/>
</dbReference>
<dbReference type="Gene3D" id="3.90.1570.10">
    <property type="entry name" value="tt1808, chain A"/>
    <property type="match status" value="1"/>
</dbReference>
<keyword evidence="2" id="KW-0255">Endonuclease</keyword>
<reference evidence="3" key="1">
    <citation type="journal article" date="2015" name="Genome Announc.">
        <title>Draft Genome Sequence of Tolypothrix boutellei Strain VB521301.</title>
        <authorList>
            <person name="Chandrababunaidu M.M."/>
            <person name="Singh D."/>
            <person name="Sen D."/>
            <person name="Bhan S."/>
            <person name="Das S."/>
            <person name="Gupta A."/>
            <person name="Adhikary S.P."/>
            <person name="Tripathy S."/>
        </authorList>
    </citation>
    <scope>NUCLEOTIDE SEQUENCE</scope>
    <source>
        <strain evidence="3">VB521301</strain>
    </source>
</reference>
<evidence type="ECO:0000313" key="4">
    <source>
        <dbReference type="Proteomes" id="UP000029738"/>
    </source>
</evidence>
<dbReference type="PANTHER" id="PTHR34107">
    <property type="entry name" value="SLL0198 PROTEIN-RELATED"/>
    <property type="match status" value="1"/>
</dbReference>
<gene>
    <name evidence="3" type="ORF">DA73_0238875</name>
    <name evidence="2" type="ORF">DA73_0400031130</name>
</gene>
<accession>A0A0C1QTF5</accession>
<dbReference type="PANTHER" id="PTHR34107:SF8">
    <property type="entry name" value="UNIDENTIFIED OPEN READING FRAME"/>
    <property type="match status" value="1"/>
</dbReference>
<dbReference type="OrthoDB" id="461333at2"/>